<dbReference type="InterPro" id="IPR038765">
    <property type="entry name" value="Papain-like_cys_pep_sf"/>
</dbReference>
<evidence type="ECO:0000256" key="4">
    <source>
        <dbReference type="ARBA" id="ARBA00022490"/>
    </source>
</evidence>
<evidence type="ECO:0000259" key="9">
    <source>
        <dbReference type="Pfam" id="PF24656"/>
    </source>
</evidence>
<evidence type="ECO:0000259" key="7">
    <source>
        <dbReference type="Pfam" id="PF15627"/>
    </source>
</evidence>
<dbReference type="EMBL" id="CAJZBQ010000060">
    <property type="protein sequence ID" value="CAG9334919.1"/>
    <property type="molecule type" value="Genomic_DNA"/>
</dbReference>
<evidence type="ECO:0000256" key="6">
    <source>
        <dbReference type="ARBA" id="ARBA00024729"/>
    </source>
</evidence>
<dbReference type="Proteomes" id="UP001162131">
    <property type="component" value="Unassembled WGS sequence"/>
</dbReference>
<protein>
    <recommendedName>
        <fullName evidence="3">Centrosomal protein of 76 kDa</fullName>
    </recommendedName>
</protein>
<dbReference type="InterPro" id="IPR052299">
    <property type="entry name" value="CEP76"/>
</dbReference>
<evidence type="ECO:0000256" key="2">
    <source>
        <dbReference type="ARBA" id="ARBA00005400"/>
    </source>
</evidence>
<evidence type="ECO:0000256" key="3">
    <source>
        <dbReference type="ARBA" id="ARBA00015706"/>
    </source>
</evidence>
<dbReference type="Pfam" id="PF24656">
    <property type="entry name" value="CEPT76_peptidase"/>
    <property type="match status" value="1"/>
</dbReference>
<comment type="function">
    <text evidence="6">Centrosomal protein involved in regulation of centriole duplication. Required to limit centriole duplication to once per cell cycle by preventing centriole reduplication.</text>
</comment>
<keyword evidence="5" id="KW-0206">Cytoskeleton</keyword>
<dbReference type="AlphaFoldDB" id="A0AAU9KCC6"/>
<feature type="domain" description="CEP76/DRC7 peptidase-like" evidence="9">
    <location>
        <begin position="325"/>
        <end position="440"/>
    </location>
</feature>
<gene>
    <name evidence="10" type="ORF">BSTOLATCC_MIC62503</name>
</gene>
<evidence type="ECO:0000256" key="5">
    <source>
        <dbReference type="ARBA" id="ARBA00023212"/>
    </source>
</evidence>
<dbReference type="InterPro" id="IPR056288">
    <property type="entry name" value="CEP76_C"/>
</dbReference>
<keyword evidence="4" id="KW-0963">Cytoplasm</keyword>
<comment type="similarity">
    <text evidence="2">Belongs to the CEP76 family.</text>
</comment>
<feature type="domain" description="CEP76 C2" evidence="7">
    <location>
        <begin position="76"/>
        <end position="218"/>
    </location>
</feature>
<evidence type="ECO:0000313" key="10">
    <source>
        <dbReference type="EMBL" id="CAG9334919.1"/>
    </source>
</evidence>
<dbReference type="InterPro" id="IPR056290">
    <property type="entry name" value="CEPT76/DRC7_peptidase-like_dom"/>
</dbReference>
<dbReference type="SUPFAM" id="SSF54001">
    <property type="entry name" value="Cysteine proteinases"/>
    <property type="match status" value="1"/>
</dbReference>
<evidence type="ECO:0000259" key="8">
    <source>
        <dbReference type="Pfam" id="PF24652"/>
    </source>
</evidence>
<comment type="caution">
    <text evidence="10">The sequence shown here is derived from an EMBL/GenBank/DDBJ whole genome shotgun (WGS) entry which is preliminary data.</text>
</comment>
<accession>A0AAU9KCC6</accession>
<organism evidence="10 11">
    <name type="scientific">Blepharisma stoltei</name>
    <dbReference type="NCBI Taxonomy" id="1481888"/>
    <lineage>
        <taxon>Eukaryota</taxon>
        <taxon>Sar</taxon>
        <taxon>Alveolata</taxon>
        <taxon>Ciliophora</taxon>
        <taxon>Postciliodesmatophora</taxon>
        <taxon>Heterotrichea</taxon>
        <taxon>Heterotrichida</taxon>
        <taxon>Blepharismidae</taxon>
        <taxon>Blepharisma</taxon>
    </lineage>
</organism>
<dbReference type="InterPro" id="IPR028926">
    <property type="entry name" value="CEP76-C2"/>
</dbReference>
<name>A0AAU9KCC6_9CILI</name>
<dbReference type="PANTHER" id="PTHR46436:SF1">
    <property type="entry name" value="CENTROSOMAL PROTEIN OF 76 KDA"/>
    <property type="match status" value="1"/>
</dbReference>
<evidence type="ECO:0000256" key="1">
    <source>
        <dbReference type="ARBA" id="ARBA00004114"/>
    </source>
</evidence>
<dbReference type="Pfam" id="PF24652">
    <property type="entry name" value="CEP76_C"/>
    <property type="match status" value="1"/>
</dbReference>
<dbReference type="Pfam" id="PF15627">
    <property type="entry name" value="CEP76-C2"/>
    <property type="match status" value="1"/>
</dbReference>
<comment type="subcellular location">
    <subcellularLocation>
        <location evidence="1">Cytoplasm</location>
        <location evidence="1">Cytoskeleton</location>
        <location evidence="1">Microtubule organizing center</location>
        <location evidence="1">Centrosome</location>
        <location evidence="1">Centriole</location>
    </subcellularLocation>
</comment>
<reference evidence="10" key="1">
    <citation type="submission" date="2021-09" db="EMBL/GenBank/DDBJ databases">
        <authorList>
            <consortium name="AG Swart"/>
            <person name="Singh M."/>
            <person name="Singh A."/>
            <person name="Seah K."/>
            <person name="Emmerich C."/>
        </authorList>
    </citation>
    <scope>NUCLEOTIDE SEQUENCE</scope>
    <source>
        <strain evidence="10">ATCC30299</strain>
    </source>
</reference>
<feature type="domain" description="Centrosomal protein of 76 kDa C-terminal" evidence="8">
    <location>
        <begin position="464"/>
        <end position="599"/>
    </location>
</feature>
<evidence type="ECO:0000313" key="11">
    <source>
        <dbReference type="Proteomes" id="UP001162131"/>
    </source>
</evidence>
<dbReference type="Gene3D" id="3.10.620.30">
    <property type="match status" value="1"/>
</dbReference>
<keyword evidence="11" id="KW-1185">Reference proteome</keyword>
<dbReference type="GO" id="GO:0005814">
    <property type="term" value="C:centriole"/>
    <property type="evidence" value="ECO:0007669"/>
    <property type="project" value="UniProtKB-SubCell"/>
</dbReference>
<proteinExistence type="inferred from homology"/>
<dbReference type="PANTHER" id="PTHR46436">
    <property type="entry name" value="CENTROSOMAL PROTEIN OF 76 KDA"/>
    <property type="match status" value="1"/>
</dbReference>
<sequence length="602" mass="69066">MSYSPEQIARLKELIHDHLEKNKVFDTVKNMLEEEAISEALSNDKILEVLGNQGVLGDVLTHVQQLPESEDLPGIDRSKKYLLFKLQYGKAFIDFLSADSSRSNLQIHISFLQQRFSSKSIPCSAEPIFDDSFLLNLSPPDYGNVDFGTLLKLRAPIHIVVIKETNGRKEIVASKNIEWRLMLSTPMLSFPIELTGLGTRAKMPIGVIYAQMDLMPRIKRGDLLTDRVVNEQLNLEAKYEREIAHSYFEYSNEWWRDYKQIRPTHEKRRVQIYAEVEDGSYKPVSSLVQPFKTNRLIDSPLHAARFVSLIPFEREEAPGGTRNEKWNSMHTFLVKGYGDCEDHAVLLAGLLLGFGLDAYVCIGCSGEGPHAWVITLGDRVTFWESLTGQRFYSDDPRIHRYYRKIGCAFNHKSFYANIQVDDIVANTNWDLQNESLWKAMAPDILQSLIGSAKYLPLLSPIPNPQEEEIKIENELRGMIVAYRERMDLLTHWDEDLSYLLQPALVNYEMDRIGSVTFGNEEFQQSIKRHVPEGHTFKAFPTQLQQRRVNDIMGSITKASVAQDILQTRGDTVRFALRIKLVAYPEERCAVWVMLAVRYRSVV</sequence>